<evidence type="ECO:0000259" key="20">
    <source>
        <dbReference type="Pfam" id="PF17852"/>
    </source>
</evidence>
<dbReference type="PANTHER" id="PTHR22878:SF63">
    <property type="entry name" value="DYNEIN AXONEMAL HEAVY CHAIN 10"/>
    <property type="match status" value="1"/>
</dbReference>
<dbReference type="Gene3D" id="6.10.140.1060">
    <property type="match status" value="1"/>
</dbReference>
<dbReference type="Gene3D" id="1.10.8.720">
    <property type="entry name" value="Region D6 of dynein motor"/>
    <property type="match status" value="1"/>
</dbReference>
<dbReference type="FunFam" id="1.10.8.720:FF:000005">
    <property type="entry name" value="Dynein axonemal heavy chain 10"/>
    <property type="match status" value="1"/>
</dbReference>
<dbReference type="FunFam" id="3.40.50.300:FF:000153">
    <property type="entry name" value="Dynein axonemal heavy chain 1"/>
    <property type="match status" value="1"/>
</dbReference>
<keyword evidence="14" id="KW-0966">Cell projection</keyword>
<dbReference type="Pfam" id="PF12777">
    <property type="entry name" value="MT"/>
    <property type="match status" value="1"/>
</dbReference>
<dbReference type="Gene3D" id="1.10.472.130">
    <property type="match status" value="1"/>
</dbReference>
<dbReference type="Pfam" id="PF12781">
    <property type="entry name" value="AAA_9"/>
    <property type="match status" value="1"/>
</dbReference>
<feature type="domain" description="Dynein heavy chain AAA module D4" evidence="18">
    <location>
        <begin position="498"/>
        <end position="755"/>
    </location>
</feature>
<dbReference type="FunFam" id="3.10.490.20:FF:000006">
    <property type="entry name" value="Dynein axonemal heavy chain 10"/>
    <property type="match status" value="1"/>
</dbReference>
<dbReference type="Pfam" id="PF18198">
    <property type="entry name" value="AAA_lid_11"/>
    <property type="match status" value="1"/>
</dbReference>
<evidence type="ECO:0000259" key="17">
    <source>
        <dbReference type="Pfam" id="PF12777"/>
    </source>
</evidence>
<dbReference type="Pfam" id="PF18199">
    <property type="entry name" value="Dynein_C"/>
    <property type="match status" value="1"/>
</dbReference>
<evidence type="ECO:0000256" key="5">
    <source>
        <dbReference type="ARBA" id="ARBA00022701"/>
    </source>
</evidence>
<dbReference type="EMBL" id="JADGJH010000806">
    <property type="protein sequence ID" value="KAJ3122460.1"/>
    <property type="molecule type" value="Genomic_DNA"/>
</dbReference>
<dbReference type="InterPro" id="IPR024743">
    <property type="entry name" value="Dynein_HC_stalk"/>
</dbReference>
<organism evidence="24 25">
    <name type="scientific">Physocladia obscura</name>
    <dbReference type="NCBI Taxonomy" id="109957"/>
    <lineage>
        <taxon>Eukaryota</taxon>
        <taxon>Fungi</taxon>
        <taxon>Fungi incertae sedis</taxon>
        <taxon>Chytridiomycota</taxon>
        <taxon>Chytridiomycota incertae sedis</taxon>
        <taxon>Chytridiomycetes</taxon>
        <taxon>Chytridiales</taxon>
        <taxon>Chytriomycetaceae</taxon>
        <taxon>Physocladia</taxon>
    </lineage>
</organism>
<evidence type="ECO:0000313" key="24">
    <source>
        <dbReference type="EMBL" id="KAJ3122460.1"/>
    </source>
</evidence>
<dbReference type="InterPro" id="IPR026983">
    <property type="entry name" value="DHC"/>
</dbReference>
<evidence type="ECO:0000259" key="16">
    <source>
        <dbReference type="Pfam" id="PF03028"/>
    </source>
</evidence>
<protein>
    <submittedName>
        <fullName evidence="24">Dynein heavy chain 10, axonemal</fullName>
    </submittedName>
</protein>
<dbReference type="InterPro" id="IPR041228">
    <property type="entry name" value="Dynein_C"/>
</dbReference>
<feature type="domain" description="Dynein heavy chain AAA lid" evidence="21">
    <location>
        <begin position="1739"/>
        <end position="1886"/>
    </location>
</feature>
<dbReference type="GO" id="GO:0030286">
    <property type="term" value="C:dynein complex"/>
    <property type="evidence" value="ECO:0007669"/>
    <property type="project" value="UniProtKB-KW"/>
</dbReference>
<feature type="domain" description="Dynein heavy chain ATP-binding dynein motor region" evidence="19">
    <location>
        <begin position="1130"/>
        <end position="1350"/>
    </location>
</feature>
<evidence type="ECO:0000256" key="2">
    <source>
        <dbReference type="ARBA" id="ARBA00008887"/>
    </source>
</evidence>
<evidence type="ECO:0000259" key="19">
    <source>
        <dbReference type="Pfam" id="PF12781"/>
    </source>
</evidence>
<dbReference type="Gene3D" id="1.20.920.30">
    <property type="match status" value="1"/>
</dbReference>
<dbReference type="InterPro" id="IPR054354">
    <property type="entry name" value="DYNC2H1-like_lid"/>
</dbReference>
<keyword evidence="11" id="KW-0969">Cilium</keyword>
<evidence type="ECO:0000256" key="8">
    <source>
        <dbReference type="ARBA" id="ARBA00022840"/>
    </source>
</evidence>
<dbReference type="FunFam" id="3.40.50.300:FF:002141">
    <property type="entry name" value="Dynein heavy chain"/>
    <property type="match status" value="1"/>
</dbReference>
<keyword evidence="9" id="KW-0243">Dynein</keyword>
<dbReference type="Pfam" id="PF12780">
    <property type="entry name" value="AAA_8"/>
    <property type="match status" value="1"/>
</dbReference>
<dbReference type="Gene3D" id="1.20.1270.280">
    <property type="match status" value="1"/>
</dbReference>
<dbReference type="GO" id="GO:0007018">
    <property type="term" value="P:microtubule-based movement"/>
    <property type="evidence" value="ECO:0007669"/>
    <property type="project" value="InterPro"/>
</dbReference>
<dbReference type="FunFam" id="1.10.8.1220:FF:000001">
    <property type="entry name" value="Dynein axonemal heavy chain 5"/>
    <property type="match status" value="1"/>
</dbReference>
<name>A0AAD5T0F1_9FUNG</name>
<evidence type="ECO:0000256" key="13">
    <source>
        <dbReference type="ARBA" id="ARBA00023212"/>
    </source>
</evidence>
<comment type="subunit">
    <text evidence="3">Consists of at least two heavy chains and a number of intermediate and light chains.</text>
</comment>
<dbReference type="Proteomes" id="UP001211907">
    <property type="component" value="Unassembled WGS sequence"/>
</dbReference>
<keyword evidence="6" id="KW-0677">Repeat</keyword>
<sequence>MLKMFSKYVQAAVDLVLEGSFEGFVGTPLKRVIPVTALAMIVQLCSVIEMQLVDPKQAAQETTVEAVFIQSIIWSIGATLLDEDRVKFSDAVKKTSELSQIHVGTQILAGQIPGNEKSLYDYFFDLTELKWIPWTQYVPEYEHKRSVAFHEILVPTLDTVRHTWLLEKLIGSKKPVLFVGDSGTSKTVTVQNYLRQLPVEKNLVLNINFSSRTTSLDVQRNMEVNVEKRTKDTYGPVAGKRLVVFIDDVNMPGKDTYGTQQPIALLKLLIEKGGLYDRGKELSWKYLKDVQFVSSMGTPGGGRNEIDPRFASLFAVFNITFPVDDSLKRIYSGIIEGHTSVFTEQVRTVAKKLTSITLKLYSEIVKNLMPTPSKFHYIFNLRDISRIFEGLCTATPDHFDTGKQFSRLWRNESLRVFYDRLVTDQDRVYVNKLINRLILDNFEADEEYITKNPILFGDFRHAMHEETARLYEDLLDFAAVRPIFHEILEEYNEKFNKMNLVLFEDALDHLTRIHRVIRMNRGHALLVGVGGSGKQSLTRLAAFAAGYQVFEIVLTRGYGEIEFKESLKGLYNQLATGVKTVFMFTDAHVVQEGFLELINNMLTTGMVPALFEDDEKEVLLGTIRDEVTKLGLPQNKESMWQYLINKCSNNMHIVLCMSPQGDKLRERCRSFPGLVNNTLIDWFPPWPEQALLSVADAFLKDNLVSAEHRSNVVAHMVSVHISVGDVSLAFLQKYRRANYVTPKNYLDYINTYNRLLEENRELNGKLCLRLESGLAKLEESSKQLDVLNIQLAEQNIAVKNKTEACNKLLEVITKNTAEAEEKKTMAEAKGIELDAQNIQIAKDKEEAESALAEALPALEEAKNALNSLSSSEITEIRSFAKPPKEVQKVCECICCIKGIKDVSWKSAKTMMSQGDFKSSLSSLDVDGISSNQIKLVKGILREMDVSVERMREISSAGAGLLKFVLAVVGYCNVAKMIAPKRQAVAALEKNLALSKNEFDKITKELKRLNEELSNLQANFHQAKSEQAELKEMAEVMERRLRAADKLISGLGSEQIRWAKDLELLKEQRIQLLGDCLLVSGFLSYTGAFNWELRNELIYKRWMIDLTAKGVPISTNFKVERILVTDVEMSRWAQEGLPADELSIQNGILTTKASRFPLCIDPQRQAIAWIKKRESANNLKVSTFTDPDFLKHLEMSVTYGFPFLFEDVDEYIDPVIDNLLEKNIKSAGARRFIVLGDKEVDYDPNFRLYLTSRLANPTYTPKVFGSAIIINYSVTFKGLSDQLLNVVVGHERHELEEQRKQLISEMSSNKSLLKDLEDTLLRELAASTGSMLDNVDLIRTLEETKSKATEIGQKIALANHTSAEVEISRDGYRPVSKIGAVLFFVMAELSTINPMYEYSLGAFLEVFIASLHKSKPDPVLSKRLAKISDTLKYAVYNYSCTGLFERHKLMFSFQMTIKLLEAEGLIDAAELNFFLKGDISLDQVSQQKPFGWILDQGWKDLLKLTSINNVFSKLANEVSEHEAAWKVWAKLEAPETEAMPLGYSEKLNSFQQLCLLRCFRTDRVFNSVTHFVIKHMGEKFVMPPVINYQNIFDQSSPTGPVVFILSPGADPQSDLQKLAETLGFGGNRLKFLSLGQGQAPIALQLLETAVARGQWLMLQNCHLLVEWLRSLEKVLEKIDKPHRDFRLWLTTEPTPGFPIGILQRSLKVVTEPPNGLKLNIRSSYFKITEEALQDCMHDSFKPLVYVLAFFHAVQQERGKYGKIGWNVKYDFNESDFRVSLTILRTYLNKTATTPDGKIPWTTLRYLIGETIYGGRVTDDYDRRVLMTYLDEYLGDFLFDTFQPFFFFQSLQVEYKVLPSGTKDEYISYVESLPLTNAPDVFGLHPDAEIGYLTTAVKDMWGQLISLQPRTADGSGGISREDFIAGIATDIQGKIPVSFDIPKIYKGLGTTPSPTQVVLLQELERWNNLVERMKSSLKDLQRALKGEIGMSVKLDELANALFNGALPPMWRSLAPQTEKGLGSWMMHFERRLTQYTSWIKNGEPAVIWLSGLHVPEAYITALVQTTCRKNGWPLDRSTLYTQVTQYTDPKEITERAPSGCYVQGLYLEGAGWDIKKQALVRLENGGRLLQELPVLRIIPIESHRLKLINTFRTPVYTTQLRRNASGIGWVFDADLSTNHHISHWVLQGVALLLNTD</sequence>
<evidence type="ECO:0000256" key="10">
    <source>
        <dbReference type="ARBA" id="ARBA00023054"/>
    </source>
</evidence>
<dbReference type="InterPro" id="IPR041658">
    <property type="entry name" value="AAA_lid_11"/>
</dbReference>
<dbReference type="SUPFAM" id="SSF52540">
    <property type="entry name" value="P-loop containing nucleoside triphosphate hydrolases"/>
    <property type="match status" value="2"/>
</dbReference>
<keyword evidence="10 15" id="KW-0175">Coiled coil</keyword>
<dbReference type="GO" id="GO:0005874">
    <property type="term" value="C:microtubule"/>
    <property type="evidence" value="ECO:0007669"/>
    <property type="project" value="UniProtKB-KW"/>
</dbReference>
<dbReference type="PANTHER" id="PTHR22878">
    <property type="entry name" value="DYNEIN HEAVY CHAIN 6, AXONEMAL-LIKE-RELATED"/>
    <property type="match status" value="1"/>
</dbReference>
<comment type="subcellular location">
    <subcellularLocation>
        <location evidence="1">Cytoplasm</location>
        <location evidence="1">Cytoskeleton</location>
        <location evidence="1">Cilium axoneme</location>
    </subcellularLocation>
</comment>
<accession>A0AAD5T0F1</accession>
<feature type="domain" description="Dynein heavy chain AAA 5 extension" evidence="20">
    <location>
        <begin position="2"/>
        <end position="135"/>
    </location>
</feature>
<keyword evidence="13" id="KW-0206">Cytoskeleton</keyword>
<keyword evidence="4" id="KW-0963">Cytoplasm</keyword>
<feature type="domain" description="Dynein 2 heavy chain 1 cytoplasmic ATPase lid" evidence="23">
    <location>
        <begin position="344"/>
        <end position="427"/>
    </location>
</feature>
<proteinExistence type="inferred from homology"/>
<evidence type="ECO:0000256" key="4">
    <source>
        <dbReference type="ARBA" id="ARBA00022490"/>
    </source>
</evidence>
<dbReference type="Gene3D" id="1.10.8.1220">
    <property type="match status" value="1"/>
</dbReference>
<keyword evidence="7" id="KW-0547">Nucleotide-binding</keyword>
<keyword evidence="12" id="KW-0505">Motor protein</keyword>
<evidence type="ECO:0000256" key="12">
    <source>
        <dbReference type="ARBA" id="ARBA00023175"/>
    </source>
</evidence>
<evidence type="ECO:0000256" key="6">
    <source>
        <dbReference type="ARBA" id="ARBA00022737"/>
    </source>
</evidence>
<dbReference type="FunFam" id="1.20.920.30:FF:000007">
    <property type="entry name" value="Dynein axonemal heavy chain 10"/>
    <property type="match status" value="1"/>
</dbReference>
<reference evidence="24" key="1">
    <citation type="submission" date="2020-05" db="EMBL/GenBank/DDBJ databases">
        <title>Phylogenomic resolution of chytrid fungi.</title>
        <authorList>
            <person name="Stajich J.E."/>
            <person name="Amses K."/>
            <person name="Simmons R."/>
            <person name="Seto K."/>
            <person name="Myers J."/>
            <person name="Bonds A."/>
            <person name="Quandt C.A."/>
            <person name="Barry K."/>
            <person name="Liu P."/>
            <person name="Grigoriev I."/>
            <person name="Longcore J.E."/>
            <person name="James T.Y."/>
        </authorList>
    </citation>
    <scope>NUCLEOTIDE SEQUENCE</scope>
    <source>
        <strain evidence="24">JEL0513</strain>
    </source>
</reference>
<evidence type="ECO:0000256" key="9">
    <source>
        <dbReference type="ARBA" id="ARBA00023017"/>
    </source>
</evidence>
<dbReference type="Gene3D" id="3.10.490.20">
    <property type="match status" value="1"/>
</dbReference>
<dbReference type="GO" id="GO:0045505">
    <property type="term" value="F:dynein intermediate chain binding"/>
    <property type="evidence" value="ECO:0007669"/>
    <property type="project" value="InterPro"/>
</dbReference>
<dbReference type="GO" id="GO:0005524">
    <property type="term" value="F:ATP binding"/>
    <property type="evidence" value="ECO:0007669"/>
    <property type="project" value="UniProtKB-KW"/>
</dbReference>
<dbReference type="InterPro" id="IPR042219">
    <property type="entry name" value="AAA_lid_11_sf"/>
</dbReference>
<evidence type="ECO:0000256" key="7">
    <source>
        <dbReference type="ARBA" id="ARBA00022741"/>
    </source>
</evidence>
<dbReference type="Pfam" id="PF17852">
    <property type="entry name" value="Dynein_AAA_lid"/>
    <property type="match status" value="1"/>
</dbReference>
<comment type="similarity">
    <text evidence="2">Belongs to the dynein heavy chain family.</text>
</comment>
<dbReference type="InterPro" id="IPR027417">
    <property type="entry name" value="P-loop_NTPase"/>
</dbReference>
<keyword evidence="25" id="KW-1185">Reference proteome</keyword>
<dbReference type="GO" id="GO:0008569">
    <property type="term" value="F:minus-end-directed microtubule motor activity"/>
    <property type="evidence" value="ECO:0007669"/>
    <property type="project" value="InterPro"/>
</dbReference>
<gene>
    <name evidence="24" type="primary">DNAH10_2</name>
    <name evidence="24" type="ORF">HK100_011987</name>
</gene>
<dbReference type="InterPro" id="IPR035706">
    <property type="entry name" value="AAA_9"/>
</dbReference>
<feature type="domain" description="Dynein heavy chain coiled coil stalk" evidence="17">
    <location>
        <begin position="769"/>
        <end position="1102"/>
    </location>
</feature>
<dbReference type="InterPro" id="IPR043160">
    <property type="entry name" value="Dynein_C_barrel"/>
</dbReference>
<feature type="coiled-coil region" evidence="15">
    <location>
        <begin position="984"/>
        <end position="1046"/>
    </location>
</feature>
<dbReference type="InterPro" id="IPR041466">
    <property type="entry name" value="Dynein_AAA5_ext"/>
</dbReference>
<evidence type="ECO:0000256" key="1">
    <source>
        <dbReference type="ARBA" id="ARBA00004430"/>
    </source>
</evidence>
<dbReference type="FunFam" id="1.20.920.20:FF:000001">
    <property type="entry name" value="dynein heavy chain 2, axonemal"/>
    <property type="match status" value="1"/>
</dbReference>
<evidence type="ECO:0000259" key="18">
    <source>
        <dbReference type="Pfam" id="PF12780"/>
    </source>
</evidence>
<evidence type="ECO:0000256" key="15">
    <source>
        <dbReference type="SAM" id="Coils"/>
    </source>
</evidence>
<evidence type="ECO:0000256" key="11">
    <source>
        <dbReference type="ARBA" id="ARBA00023069"/>
    </source>
</evidence>
<keyword evidence="5" id="KW-0493">Microtubule</keyword>
<dbReference type="Pfam" id="PF22597">
    <property type="entry name" value="DYN_lid"/>
    <property type="match status" value="1"/>
</dbReference>
<comment type="caution">
    <text evidence="24">The sequence shown here is derived from an EMBL/GenBank/DDBJ whole genome shotgun (WGS) entry which is preliminary data.</text>
</comment>
<feature type="domain" description="Dynein heavy chain C-terminal" evidence="22">
    <location>
        <begin position="1894"/>
        <end position="2191"/>
    </location>
</feature>
<dbReference type="GO" id="GO:0005930">
    <property type="term" value="C:axoneme"/>
    <property type="evidence" value="ECO:0007669"/>
    <property type="project" value="UniProtKB-SubCell"/>
</dbReference>
<keyword evidence="8" id="KW-0067">ATP-binding</keyword>
<dbReference type="FunFam" id="3.40.50.300:FF:000049">
    <property type="entry name" value="Dynein, axonemal, heavy chain 5"/>
    <property type="match status" value="1"/>
</dbReference>
<evidence type="ECO:0000259" key="23">
    <source>
        <dbReference type="Pfam" id="PF22597"/>
    </source>
</evidence>
<evidence type="ECO:0000313" key="25">
    <source>
        <dbReference type="Proteomes" id="UP001211907"/>
    </source>
</evidence>
<dbReference type="Pfam" id="PF03028">
    <property type="entry name" value="Dynein_heavy"/>
    <property type="match status" value="1"/>
</dbReference>
<dbReference type="GO" id="GO:0051959">
    <property type="term" value="F:dynein light intermediate chain binding"/>
    <property type="evidence" value="ECO:0007669"/>
    <property type="project" value="InterPro"/>
</dbReference>
<dbReference type="Gene3D" id="1.20.920.20">
    <property type="match status" value="1"/>
</dbReference>
<dbReference type="InterPro" id="IPR024317">
    <property type="entry name" value="Dynein_heavy_chain_D4_dom"/>
</dbReference>
<feature type="coiled-coil region" evidence="15">
    <location>
        <begin position="777"/>
        <end position="853"/>
    </location>
</feature>
<dbReference type="InterPro" id="IPR004273">
    <property type="entry name" value="Dynein_heavy_D6_P-loop"/>
</dbReference>
<evidence type="ECO:0000256" key="14">
    <source>
        <dbReference type="ARBA" id="ARBA00023273"/>
    </source>
</evidence>
<evidence type="ECO:0000256" key="3">
    <source>
        <dbReference type="ARBA" id="ARBA00011655"/>
    </source>
</evidence>
<dbReference type="Pfam" id="PF12775">
    <property type="entry name" value="AAA_7"/>
    <property type="match status" value="1"/>
</dbReference>
<dbReference type="FunFam" id="1.20.1270.280:FF:000005">
    <property type="entry name" value="Dynein axonemal heavy chain 10"/>
    <property type="match status" value="1"/>
</dbReference>
<dbReference type="Gene3D" id="3.40.50.300">
    <property type="entry name" value="P-loop containing nucleotide triphosphate hydrolases"/>
    <property type="match status" value="3"/>
</dbReference>
<evidence type="ECO:0000259" key="22">
    <source>
        <dbReference type="Pfam" id="PF18199"/>
    </source>
</evidence>
<evidence type="ECO:0000259" key="21">
    <source>
        <dbReference type="Pfam" id="PF18198"/>
    </source>
</evidence>
<feature type="domain" description="Dynein heavy chain region D6 P-loop" evidence="16">
    <location>
        <begin position="1596"/>
        <end position="1708"/>
    </location>
</feature>